<feature type="compositionally biased region" description="Polar residues" evidence="4">
    <location>
        <begin position="126"/>
        <end position="140"/>
    </location>
</feature>
<feature type="compositionally biased region" description="Polar residues" evidence="4">
    <location>
        <begin position="277"/>
        <end position="290"/>
    </location>
</feature>
<evidence type="ECO:0008006" key="7">
    <source>
        <dbReference type="Google" id="ProtNLM"/>
    </source>
</evidence>
<organism evidence="5 6">
    <name type="scientific">Candidatus Merdiplasma excrementigallinarum</name>
    <dbReference type="NCBI Taxonomy" id="2840864"/>
    <lineage>
        <taxon>Bacteria</taxon>
        <taxon>Bacillati</taxon>
        <taxon>Bacillota</taxon>
        <taxon>Clostridia</taxon>
        <taxon>Lachnospirales</taxon>
        <taxon>Lachnospiraceae</taxon>
        <taxon>Lachnospiraceae incertae sedis</taxon>
        <taxon>Candidatus Merdiplasma</taxon>
    </lineage>
</organism>
<reference evidence="5" key="1">
    <citation type="submission" date="2020-10" db="EMBL/GenBank/DDBJ databases">
        <authorList>
            <person name="Gilroy R."/>
        </authorList>
    </citation>
    <scope>NUCLEOTIDE SEQUENCE</scope>
    <source>
        <strain evidence="5">ChiBcec6-7307</strain>
    </source>
</reference>
<dbReference type="InterPro" id="IPR050465">
    <property type="entry name" value="UPF0194_transport"/>
</dbReference>
<dbReference type="PANTHER" id="PTHR32347">
    <property type="entry name" value="EFFLUX SYSTEM COMPONENT YKNX-RELATED"/>
    <property type="match status" value="1"/>
</dbReference>
<evidence type="ECO:0000313" key="5">
    <source>
        <dbReference type="EMBL" id="HIV22621.1"/>
    </source>
</evidence>
<proteinExistence type="predicted"/>
<dbReference type="AlphaFoldDB" id="A0A9D1NXH3"/>
<feature type="region of interest" description="Disordered" evidence="4">
    <location>
        <begin position="112"/>
        <end position="140"/>
    </location>
</feature>
<dbReference type="Proteomes" id="UP000886889">
    <property type="component" value="Unassembled WGS sequence"/>
</dbReference>
<feature type="compositionally biased region" description="Polar residues" evidence="4">
    <location>
        <begin position="253"/>
        <end position="271"/>
    </location>
</feature>
<keyword evidence="2 3" id="KW-0175">Coiled coil</keyword>
<feature type="region of interest" description="Disordered" evidence="4">
    <location>
        <begin position="249"/>
        <end position="320"/>
    </location>
</feature>
<dbReference type="Gene3D" id="2.40.420.20">
    <property type="match status" value="1"/>
</dbReference>
<feature type="region of interest" description="Disordered" evidence="4">
    <location>
        <begin position="349"/>
        <end position="379"/>
    </location>
</feature>
<sequence>MKRKGLMRITAVFFGLMICFTILSRAAYQEGTALVHTGRPSSMVISHQVKTTGKVEQNQELAVTTEPNLRVASIEVGEGDRVSRGDLLFTLDLTMLEEKILNQKQEMEKQQLNVEDAKSQKDVSRQQKANEQAQASENYSLNTNRAGVALSRAARNLNQAREELKEFRKNSGREEGDDTVEAALEADLEEKTQAYVDAVQELDSLKWQIENAVYQALQAAQGGTASLESRQTVLTGAEDLLLEEAPQPAASFQAETQPQPAASSQPETQPQPAAGSQPETQPQPETSSQPETEKSETGPAETQDSLLEEESPGNLSDAAPEEYDPDILLEEEPILQETGETVWEPEIQEEPWTENPALPETEQTEGETVSGAPPTEEELNRLEQSVRDGYRERLEAAQNAAAAALEEKNRACEALARYQQERLAAESAAEAQTEQGLLDALQAARDAYVDASIAANEAAVTSGRAVAAAGIPQASNSSDRVNEITYEQMELQLEKLETLLENQGRVCAPADGLVTGIYIQTGGMTAETTAVLLADLSKGYRFVGEITREQEKYIGAGDLVTLTANTGRESFEELPVSAVRADEEKEGVYTVTVQLPEDTLELGAAAALDFTKKSEVYPICVPLSALYLDEKNLPYVLVLDEIDTIMGTETRARKVSVTVLEQNESFAALAEGAVGSQEEVIVSSDKSVDDGSRVRLAS</sequence>
<evidence type="ECO:0000256" key="2">
    <source>
        <dbReference type="ARBA" id="ARBA00023054"/>
    </source>
</evidence>
<evidence type="ECO:0000313" key="6">
    <source>
        <dbReference type="Proteomes" id="UP000886889"/>
    </source>
</evidence>
<dbReference type="EMBL" id="DVOS01000022">
    <property type="protein sequence ID" value="HIV22621.1"/>
    <property type="molecule type" value="Genomic_DNA"/>
</dbReference>
<feature type="compositionally biased region" description="Basic and acidic residues" evidence="4">
    <location>
        <begin position="112"/>
        <end position="125"/>
    </location>
</feature>
<dbReference type="GO" id="GO:0030313">
    <property type="term" value="C:cell envelope"/>
    <property type="evidence" value="ECO:0007669"/>
    <property type="project" value="UniProtKB-SubCell"/>
</dbReference>
<name>A0A9D1NXH3_9FIRM</name>
<evidence type="ECO:0000256" key="3">
    <source>
        <dbReference type="SAM" id="Coils"/>
    </source>
</evidence>
<gene>
    <name evidence="5" type="ORF">IAC80_01645</name>
</gene>
<protein>
    <recommendedName>
        <fullName evidence="7">Membrane fusion protein biotin-lipoyl like domain-containing protein</fullName>
    </recommendedName>
</protein>
<comment type="caution">
    <text evidence="5">The sequence shown here is derived from an EMBL/GenBank/DDBJ whole genome shotgun (WGS) entry which is preliminary data.</text>
</comment>
<evidence type="ECO:0000256" key="4">
    <source>
        <dbReference type="SAM" id="MobiDB-lite"/>
    </source>
</evidence>
<evidence type="ECO:0000256" key="1">
    <source>
        <dbReference type="ARBA" id="ARBA00004196"/>
    </source>
</evidence>
<feature type="coiled-coil region" evidence="3">
    <location>
        <begin position="387"/>
        <end position="435"/>
    </location>
</feature>
<accession>A0A9D1NXH3</accession>
<dbReference type="Gene3D" id="2.40.50.100">
    <property type="match status" value="1"/>
</dbReference>
<comment type="subcellular location">
    <subcellularLocation>
        <location evidence="1">Cell envelope</location>
    </subcellularLocation>
</comment>
<reference evidence="5" key="2">
    <citation type="journal article" date="2021" name="PeerJ">
        <title>Extensive microbial diversity within the chicken gut microbiome revealed by metagenomics and culture.</title>
        <authorList>
            <person name="Gilroy R."/>
            <person name="Ravi A."/>
            <person name="Getino M."/>
            <person name="Pursley I."/>
            <person name="Horton D.L."/>
            <person name="Alikhan N.F."/>
            <person name="Baker D."/>
            <person name="Gharbi K."/>
            <person name="Hall N."/>
            <person name="Watson M."/>
            <person name="Adriaenssens E.M."/>
            <person name="Foster-Nyarko E."/>
            <person name="Jarju S."/>
            <person name="Secka A."/>
            <person name="Antonio M."/>
            <person name="Oren A."/>
            <person name="Chaudhuri R.R."/>
            <person name="La Ragione R."/>
            <person name="Hildebrand F."/>
            <person name="Pallen M.J."/>
        </authorList>
    </citation>
    <scope>NUCLEOTIDE SEQUENCE</scope>
    <source>
        <strain evidence="5">ChiBcec6-7307</strain>
    </source>
</reference>